<name>A0A915ESB2_9BILA</name>
<dbReference type="InterPro" id="IPR055088">
    <property type="entry name" value="Fibulin_C"/>
</dbReference>
<evidence type="ECO:0000259" key="2">
    <source>
        <dbReference type="Pfam" id="PF22914"/>
    </source>
</evidence>
<dbReference type="Proteomes" id="UP000887574">
    <property type="component" value="Unplaced"/>
</dbReference>
<feature type="domain" description="Fibulin C-terminal Ig-like" evidence="2">
    <location>
        <begin position="2"/>
        <end position="86"/>
    </location>
</feature>
<dbReference type="Pfam" id="PF22914">
    <property type="entry name" value="Fibulin_C"/>
    <property type="match status" value="2"/>
</dbReference>
<protein>
    <recommendedName>
        <fullName evidence="2">Fibulin C-terminal Ig-like domain-containing protein</fullName>
    </recommendedName>
</protein>
<feature type="domain" description="Fibulin C-terminal Ig-like" evidence="2">
    <location>
        <begin position="113"/>
        <end position="216"/>
    </location>
</feature>
<keyword evidence="3" id="KW-1185">Reference proteome</keyword>
<reference evidence="4" key="1">
    <citation type="submission" date="2022-11" db="UniProtKB">
        <authorList>
            <consortium name="WormBaseParasite"/>
        </authorList>
    </citation>
    <scope>IDENTIFICATION</scope>
</reference>
<accession>A0A915ESB2</accession>
<sequence length="220" mass="24938">MHISWQHIAIPKQVNISSQRPSVILFSMKGPTNLTSTMQFELRHVYSKPEASNVVLATRGNFLLQKGEEHNSAVIALRDSLDGPKNRVDDGYSCIRQCFHYDHKCLANYTVEILYQFRAIASVQNLANPIEISRITTYPPASYSNQRDGQFLVEYVIDKSADDKFTVEQNRNTGIVKLTKSIKGPKLEYIHVGINTKSRRRVLVAQNLAIIQVNVSDNTF</sequence>
<evidence type="ECO:0000313" key="3">
    <source>
        <dbReference type="Proteomes" id="UP000887574"/>
    </source>
</evidence>
<evidence type="ECO:0000256" key="1">
    <source>
        <dbReference type="ARBA" id="ARBA00022737"/>
    </source>
</evidence>
<evidence type="ECO:0000313" key="4">
    <source>
        <dbReference type="WBParaSite" id="jg9269"/>
    </source>
</evidence>
<keyword evidence="1" id="KW-0677">Repeat</keyword>
<proteinExistence type="predicted"/>
<dbReference type="AlphaFoldDB" id="A0A915ESB2"/>
<dbReference type="WBParaSite" id="jg9269">
    <property type="protein sequence ID" value="jg9269"/>
    <property type="gene ID" value="jg9269"/>
</dbReference>
<organism evidence="3 4">
    <name type="scientific">Ditylenchus dipsaci</name>
    <dbReference type="NCBI Taxonomy" id="166011"/>
    <lineage>
        <taxon>Eukaryota</taxon>
        <taxon>Metazoa</taxon>
        <taxon>Ecdysozoa</taxon>
        <taxon>Nematoda</taxon>
        <taxon>Chromadorea</taxon>
        <taxon>Rhabditida</taxon>
        <taxon>Tylenchina</taxon>
        <taxon>Tylenchomorpha</taxon>
        <taxon>Sphaerularioidea</taxon>
        <taxon>Anguinidae</taxon>
        <taxon>Anguininae</taxon>
        <taxon>Ditylenchus</taxon>
    </lineage>
</organism>